<organism evidence="1 2">
    <name type="scientific">Phytophthora megakarya</name>
    <dbReference type="NCBI Taxonomy" id="4795"/>
    <lineage>
        <taxon>Eukaryota</taxon>
        <taxon>Sar</taxon>
        <taxon>Stramenopiles</taxon>
        <taxon>Oomycota</taxon>
        <taxon>Peronosporomycetes</taxon>
        <taxon>Peronosporales</taxon>
        <taxon>Peronosporaceae</taxon>
        <taxon>Phytophthora</taxon>
    </lineage>
</organism>
<name>A0A225VCR5_9STRA</name>
<dbReference type="OrthoDB" id="2121326at2759"/>
<proteinExistence type="predicted"/>
<comment type="caution">
    <text evidence="1">The sequence shown here is derived from an EMBL/GenBank/DDBJ whole genome shotgun (WGS) entry which is preliminary data.</text>
</comment>
<evidence type="ECO:0000313" key="1">
    <source>
        <dbReference type="EMBL" id="OWZ03132.1"/>
    </source>
</evidence>
<dbReference type="Proteomes" id="UP000198211">
    <property type="component" value="Unassembled WGS sequence"/>
</dbReference>
<dbReference type="EMBL" id="NBNE01005706">
    <property type="protein sequence ID" value="OWZ03132.1"/>
    <property type="molecule type" value="Genomic_DNA"/>
</dbReference>
<dbReference type="AlphaFoldDB" id="A0A225VCR5"/>
<evidence type="ECO:0000313" key="2">
    <source>
        <dbReference type="Proteomes" id="UP000198211"/>
    </source>
</evidence>
<keyword evidence="2" id="KW-1185">Reference proteome</keyword>
<sequence length="302" mass="33844">MNRSSKFLREILFLPTTDFETGQVHTLFGSVVQANDVSKSLKRLKNKLNNKWLGSVEVHQMITQENPGLLRTGTLTNAGGRYCKELRVTGGCPNSVSERLFTVSGAKIDSFLREKCSNDELVVVACLRADGRQSRAAESMLEQIQLVLFQQNQNSSGQQQQRSEIEPELFIFATTIKFYYRSKCRLVTESPALAERYRILAVPTFLMFYNSRLVNVSSLGGLALRVAPTPKNPHLSGQMDHLPRVLLWDLASSGEQTVFNFACHTGPDTEVRAIDRFVGPKERTKRKTGRKMLVYVVISGPG</sequence>
<reference evidence="2" key="1">
    <citation type="submission" date="2017-03" db="EMBL/GenBank/DDBJ databases">
        <title>Phytopthora megakarya and P. palmivora, two closely related causual agents of cacao black pod achieved similar genome size and gene model numbers by different mechanisms.</title>
        <authorList>
            <person name="Ali S."/>
            <person name="Shao J."/>
            <person name="Larry D.J."/>
            <person name="Kronmiller B."/>
            <person name="Shen D."/>
            <person name="Strem M.D."/>
            <person name="Melnick R.L."/>
            <person name="Guiltinan M.J."/>
            <person name="Tyler B.M."/>
            <person name="Meinhardt L.W."/>
            <person name="Bailey B.A."/>
        </authorList>
    </citation>
    <scope>NUCLEOTIDE SEQUENCE [LARGE SCALE GENOMIC DNA]</scope>
    <source>
        <strain evidence="2">zdho120</strain>
    </source>
</reference>
<accession>A0A225VCR5</accession>
<protein>
    <submittedName>
        <fullName evidence="1">Uncharacterized protein</fullName>
    </submittedName>
</protein>
<gene>
    <name evidence="1" type="ORF">PHMEG_00025191</name>
</gene>